<dbReference type="CDD" id="cd03789">
    <property type="entry name" value="GT9_LPS_heptosyltransferase"/>
    <property type="match status" value="1"/>
</dbReference>
<evidence type="ECO:0000256" key="1">
    <source>
        <dbReference type="ARBA" id="ARBA00022676"/>
    </source>
</evidence>
<dbReference type="OrthoDB" id="9768048at2"/>
<keyword evidence="2 3" id="KW-0808">Transferase</keyword>
<dbReference type="KEGG" id="hhy:Halhy_1701"/>
<keyword evidence="1" id="KW-0328">Glycosyltransferase</keyword>
<reference evidence="3 4" key="1">
    <citation type="journal article" date="2011" name="Stand. Genomic Sci.">
        <title>Complete genome sequence of Haliscomenobacter hydrossis type strain (O).</title>
        <authorList>
            <consortium name="US DOE Joint Genome Institute (JGI-PGF)"/>
            <person name="Daligault H."/>
            <person name="Lapidus A."/>
            <person name="Zeytun A."/>
            <person name="Nolan M."/>
            <person name="Lucas S."/>
            <person name="Del Rio T.G."/>
            <person name="Tice H."/>
            <person name="Cheng J.F."/>
            <person name="Tapia R."/>
            <person name="Han C."/>
            <person name="Goodwin L."/>
            <person name="Pitluck S."/>
            <person name="Liolios K."/>
            <person name="Pagani I."/>
            <person name="Ivanova N."/>
            <person name="Huntemann M."/>
            <person name="Mavromatis K."/>
            <person name="Mikhailova N."/>
            <person name="Pati A."/>
            <person name="Chen A."/>
            <person name="Palaniappan K."/>
            <person name="Land M."/>
            <person name="Hauser L."/>
            <person name="Brambilla E.M."/>
            <person name="Rohde M."/>
            <person name="Verbarg S."/>
            <person name="Goker M."/>
            <person name="Bristow J."/>
            <person name="Eisen J.A."/>
            <person name="Markowitz V."/>
            <person name="Hugenholtz P."/>
            <person name="Kyrpides N.C."/>
            <person name="Klenk H.P."/>
            <person name="Woyke T."/>
        </authorList>
    </citation>
    <scope>NUCLEOTIDE SEQUENCE [LARGE SCALE GENOMIC DNA]</scope>
    <source>
        <strain evidence="4">ATCC 27775 / DSM 1100 / LMG 10767 / O</strain>
    </source>
</reference>
<evidence type="ECO:0000313" key="4">
    <source>
        <dbReference type="Proteomes" id="UP000008461"/>
    </source>
</evidence>
<evidence type="ECO:0000313" key="3">
    <source>
        <dbReference type="EMBL" id="AEE49590.1"/>
    </source>
</evidence>
<sequence length="344" mass="38175">MTLKVLIIRFSSIGDIVLTTPVVRCLKQQLGAEVHFLTKKGFRGILDANPYIDKVYAIQAKVGEIAEELKKEKYDWVIDLHHNLRSLQVKRLLRRPSRSFNKINLQKWLMVNLKWNLLPDRHIVHRYLETTHKLGIQYDGQGLDYFIPSAQEVSLGSIAAAGQLSLAHRTMLHKGDYVAVVIGAAHATKRLPLAKLVAICQGINCPVLLLGGPDDRNVGEQIVDQAGLHVLNTCGQYSLHQSASLVRQSRLVITHDTGLMHIAAALRKPIVSVWGSTIPEFGMTPFYPTGMDANTSVEVKNLSCRPCSKIGYDVCPKGHFACMENVDLQKITSIAELSASEKIS</sequence>
<dbReference type="STRING" id="760192.Halhy_1701"/>
<dbReference type="RefSeq" id="WP_013764144.1">
    <property type="nucleotide sequence ID" value="NC_015510.1"/>
</dbReference>
<dbReference type="Pfam" id="PF01075">
    <property type="entry name" value="Glyco_transf_9"/>
    <property type="match status" value="1"/>
</dbReference>
<dbReference type="Proteomes" id="UP000008461">
    <property type="component" value="Chromosome"/>
</dbReference>
<name>F4L1T1_HALH1</name>
<proteinExistence type="predicted"/>
<dbReference type="HOGENOM" id="CLU_038371_3_0_10"/>
<dbReference type="SUPFAM" id="SSF53756">
    <property type="entry name" value="UDP-Glycosyltransferase/glycogen phosphorylase"/>
    <property type="match status" value="1"/>
</dbReference>
<dbReference type="AlphaFoldDB" id="F4L1T1"/>
<dbReference type="GO" id="GO:0009244">
    <property type="term" value="P:lipopolysaccharide core region biosynthetic process"/>
    <property type="evidence" value="ECO:0007669"/>
    <property type="project" value="TreeGrafter"/>
</dbReference>
<gene>
    <name evidence="3" type="ordered locus">Halhy_1701</name>
</gene>
<dbReference type="Gene3D" id="3.40.50.2000">
    <property type="entry name" value="Glycogen Phosphorylase B"/>
    <property type="match status" value="2"/>
</dbReference>
<dbReference type="PANTHER" id="PTHR30160">
    <property type="entry name" value="TETRAACYLDISACCHARIDE 4'-KINASE-RELATED"/>
    <property type="match status" value="1"/>
</dbReference>
<dbReference type="eggNOG" id="COG0859">
    <property type="taxonomic scope" value="Bacteria"/>
</dbReference>
<dbReference type="GO" id="GO:0005829">
    <property type="term" value="C:cytosol"/>
    <property type="evidence" value="ECO:0007669"/>
    <property type="project" value="TreeGrafter"/>
</dbReference>
<dbReference type="InterPro" id="IPR002201">
    <property type="entry name" value="Glyco_trans_9"/>
</dbReference>
<organism evidence="3 4">
    <name type="scientific">Haliscomenobacter hydrossis (strain ATCC 27775 / DSM 1100 / LMG 10767 / O)</name>
    <dbReference type="NCBI Taxonomy" id="760192"/>
    <lineage>
        <taxon>Bacteria</taxon>
        <taxon>Pseudomonadati</taxon>
        <taxon>Bacteroidota</taxon>
        <taxon>Saprospiria</taxon>
        <taxon>Saprospirales</taxon>
        <taxon>Haliscomenobacteraceae</taxon>
        <taxon>Haliscomenobacter</taxon>
    </lineage>
</organism>
<keyword evidence="4" id="KW-1185">Reference proteome</keyword>
<dbReference type="PANTHER" id="PTHR30160:SF1">
    <property type="entry name" value="LIPOPOLYSACCHARIDE 1,2-N-ACETYLGLUCOSAMINETRANSFERASE-RELATED"/>
    <property type="match status" value="1"/>
</dbReference>
<accession>F4L1T1</accession>
<evidence type="ECO:0000256" key="2">
    <source>
        <dbReference type="ARBA" id="ARBA00022679"/>
    </source>
</evidence>
<reference key="2">
    <citation type="submission" date="2011-04" db="EMBL/GenBank/DDBJ databases">
        <title>Complete sequence of chromosome of Haliscomenobacter hydrossis DSM 1100.</title>
        <authorList>
            <consortium name="US DOE Joint Genome Institute (JGI-PGF)"/>
            <person name="Lucas S."/>
            <person name="Han J."/>
            <person name="Lapidus A."/>
            <person name="Bruce D."/>
            <person name="Goodwin L."/>
            <person name="Pitluck S."/>
            <person name="Peters L."/>
            <person name="Kyrpides N."/>
            <person name="Mavromatis K."/>
            <person name="Ivanova N."/>
            <person name="Ovchinnikova G."/>
            <person name="Pagani I."/>
            <person name="Daligault H."/>
            <person name="Detter J.C."/>
            <person name="Han C."/>
            <person name="Land M."/>
            <person name="Hauser L."/>
            <person name="Markowitz V."/>
            <person name="Cheng J.-F."/>
            <person name="Hugenholtz P."/>
            <person name="Woyke T."/>
            <person name="Wu D."/>
            <person name="Verbarg S."/>
            <person name="Frueling A."/>
            <person name="Brambilla E."/>
            <person name="Klenk H.-P."/>
            <person name="Eisen J.A."/>
        </authorList>
    </citation>
    <scope>NUCLEOTIDE SEQUENCE</scope>
    <source>
        <strain>DSM 1100</strain>
    </source>
</reference>
<dbReference type="GO" id="GO:0008713">
    <property type="term" value="F:ADP-heptose-lipopolysaccharide heptosyltransferase activity"/>
    <property type="evidence" value="ECO:0007669"/>
    <property type="project" value="TreeGrafter"/>
</dbReference>
<dbReference type="InterPro" id="IPR051199">
    <property type="entry name" value="LPS_LOS_Heptosyltrfase"/>
</dbReference>
<protein>
    <submittedName>
        <fullName evidence="3">Glycosyl transferase family 9</fullName>
    </submittedName>
</protein>
<dbReference type="EMBL" id="CP002691">
    <property type="protein sequence ID" value="AEE49590.1"/>
    <property type="molecule type" value="Genomic_DNA"/>
</dbReference>